<comment type="subunit">
    <text evidence="2">Monomer.</text>
</comment>
<dbReference type="EC" id="1.11.1.24" evidence="3"/>
<dbReference type="InterPro" id="IPR036249">
    <property type="entry name" value="Thioredoxin-like_sf"/>
</dbReference>
<evidence type="ECO:0000256" key="3">
    <source>
        <dbReference type="ARBA" id="ARBA00013017"/>
    </source>
</evidence>
<evidence type="ECO:0000256" key="9">
    <source>
        <dbReference type="ARBA" id="ARBA00032824"/>
    </source>
</evidence>
<evidence type="ECO:0000256" key="6">
    <source>
        <dbReference type="ARBA" id="ARBA00023002"/>
    </source>
</evidence>
<dbReference type="EMBL" id="JAUJEA010000018">
    <property type="protein sequence ID" value="MDN5205367.1"/>
    <property type="molecule type" value="Genomic_DNA"/>
</dbReference>
<organism evidence="14 15">
    <name type="scientific">Splendidivirga corallicola</name>
    <dbReference type="NCBI Taxonomy" id="3051826"/>
    <lineage>
        <taxon>Bacteria</taxon>
        <taxon>Pseudomonadati</taxon>
        <taxon>Bacteroidota</taxon>
        <taxon>Cytophagia</taxon>
        <taxon>Cytophagales</taxon>
        <taxon>Splendidivirgaceae</taxon>
        <taxon>Splendidivirga</taxon>
    </lineage>
</organism>
<reference evidence="14" key="1">
    <citation type="submission" date="2023-06" db="EMBL/GenBank/DDBJ databases">
        <title>Genomic of Parafulvivirga corallium.</title>
        <authorList>
            <person name="Wang G."/>
        </authorList>
    </citation>
    <scope>NUCLEOTIDE SEQUENCE</scope>
    <source>
        <strain evidence="14">BMA10</strain>
    </source>
</reference>
<dbReference type="InterPro" id="IPR024706">
    <property type="entry name" value="Peroxiredoxin_AhpC-typ"/>
</dbReference>
<dbReference type="CDD" id="cd03017">
    <property type="entry name" value="PRX_BCP"/>
    <property type="match status" value="1"/>
</dbReference>
<evidence type="ECO:0000256" key="5">
    <source>
        <dbReference type="ARBA" id="ARBA00022862"/>
    </source>
</evidence>
<comment type="caution">
    <text evidence="14">The sequence shown here is derived from an EMBL/GenBank/DDBJ whole genome shotgun (WGS) entry which is preliminary data.</text>
</comment>
<evidence type="ECO:0000256" key="7">
    <source>
        <dbReference type="ARBA" id="ARBA00023157"/>
    </source>
</evidence>
<evidence type="ECO:0000313" key="15">
    <source>
        <dbReference type="Proteomes" id="UP001172082"/>
    </source>
</evidence>
<evidence type="ECO:0000313" key="14">
    <source>
        <dbReference type="EMBL" id="MDN5205367.1"/>
    </source>
</evidence>
<evidence type="ECO:0000256" key="10">
    <source>
        <dbReference type="ARBA" id="ARBA00038489"/>
    </source>
</evidence>
<dbReference type="RefSeq" id="WP_346755388.1">
    <property type="nucleotide sequence ID" value="NZ_JAUJEA010000018.1"/>
</dbReference>
<name>A0ABT8KZM3_9BACT</name>
<keyword evidence="15" id="KW-1185">Reference proteome</keyword>
<evidence type="ECO:0000259" key="13">
    <source>
        <dbReference type="PROSITE" id="PS51352"/>
    </source>
</evidence>
<dbReference type="PIRSF" id="PIRSF000239">
    <property type="entry name" value="AHPC"/>
    <property type="match status" value="1"/>
</dbReference>
<keyword evidence="7" id="KW-1015">Disulfide bond</keyword>
<accession>A0ABT8KZM3</accession>
<dbReference type="InterPro" id="IPR013766">
    <property type="entry name" value="Thioredoxin_domain"/>
</dbReference>
<dbReference type="PANTHER" id="PTHR42801">
    <property type="entry name" value="THIOREDOXIN-DEPENDENT PEROXIDE REDUCTASE"/>
    <property type="match status" value="1"/>
</dbReference>
<proteinExistence type="inferred from homology"/>
<keyword evidence="5" id="KW-0049">Antioxidant</keyword>
<evidence type="ECO:0000256" key="4">
    <source>
        <dbReference type="ARBA" id="ARBA00022559"/>
    </source>
</evidence>
<comment type="catalytic activity">
    <reaction evidence="12">
        <text>a hydroperoxide + [thioredoxin]-dithiol = an alcohol + [thioredoxin]-disulfide + H2O</text>
        <dbReference type="Rhea" id="RHEA:62620"/>
        <dbReference type="Rhea" id="RHEA-COMP:10698"/>
        <dbReference type="Rhea" id="RHEA-COMP:10700"/>
        <dbReference type="ChEBI" id="CHEBI:15377"/>
        <dbReference type="ChEBI" id="CHEBI:29950"/>
        <dbReference type="ChEBI" id="CHEBI:30879"/>
        <dbReference type="ChEBI" id="CHEBI:35924"/>
        <dbReference type="ChEBI" id="CHEBI:50058"/>
        <dbReference type="EC" id="1.11.1.24"/>
    </reaction>
</comment>
<dbReference type="Pfam" id="PF00578">
    <property type="entry name" value="AhpC-TSA"/>
    <property type="match status" value="1"/>
</dbReference>
<keyword evidence="6 14" id="KW-0560">Oxidoreductase</keyword>
<dbReference type="Gene3D" id="3.40.30.10">
    <property type="entry name" value="Glutaredoxin"/>
    <property type="match status" value="1"/>
</dbReference>
<evidence type="ECO:0000256" key="11">
    <source>
        <dbReference type="ARBA" id="ARBA00042639"/>
    </source>
</evidence>
<comment type="function">
    <text evidence="1">Thiol-specific peroxidase that catalyzes the reduction of hydrogen peroxide and organic hydroperoxides to water and alcohols, respectively. Plays a role in cell protection against oxidative stress by detoxifying peroxides and as sensor of hydrogen peroxide-mediated signaling events.</text>
</comment>
<sequence length="151" mass="17550">MPLKVSEQGPDFTLPSTSGNDFTLSSILGESCILYFFPMDFTPGCTKEACEFRDQFAYFKDLEINIFGISTDTISAHEKFRNKHQLPFHLLSDRKGNVARKYKALIPFVGLTMRVTYLLNREHQIAAVYNNLFNYRQHIREMVLEVNKMNR</sequence>
<keyword evidence="8" id="KW-0676">Redox-active center</keyword>
<evidence type="ECO:0000256" key="12">
    <source>
        <dbReference type="ARBA" id="ARBA00049091"/>
    </source>
</evidence>
<comment type="similarity">
    <text evidence="10">Belongs to the peroxiredoxin family. BCP/PrxQ subfamily.</text>
</comment>
<dbReference type="PANTHER" id="PTHR42801:SF4">
    <property type="entry name" value="AHPC_TSA FAMILY PROTEIN"/>
    <property type="match status" value="1"/>
</dbReference>
<dbReference type="GO" id="GO:0140824">
    <property type="term" value="F:thioredoxin-dependent peroxiredoxin activity"/>
    <property type="evidence" value="ECO:0007669"/>
    <property type="project" value="UniProtKB-EC"/>
</dbReference>
<evidence type="ECO:0000256" key="8">
    <source>
        <dbReference type="ARBA" id="ARBA00023284"/>
    </source>
</evidence>
<keyword evidence="4 14" id="KW-0575">Peroxidase</keyword>
<evidence type="ECO:0000256" key="1">
    <source>
        <dbReference type="ARBA" id="ARBA00003330"/>
    </source>
</evidence>
<dbReference type="SUPFAM" id="SSF52833">
    <property type="entry name" value="Thioredoxin-like"/>
    <property type="match status" value="1"/>
</dbReference>
<feature type="domain" description="Thioredoxin" evidence="13">
    <location>
        <begin position="3"/>
        <end position="151"/>
    </location>
</feature>
<protein>
    <recommendedName>
        <fullName evidence="3">thioredoxin-dependent peroxiredoxin</fullName>
        <ecNumber evidence="3">1.11.1.24</ecNumber>
    </recommendedName>
    <alternativeName>
        <fullName evidence="9">Thioredoxin peroxidase</fullName>
    </alternativeName>
    <alternativeName>
        <fullName evidence="11">Thioredoxin-dependent peroxiredoxin Bcp</fullName>
    </alternativeName>
</protein>
<evidence type="ECO:0000256" key="2">
    <source>
        <dbReference type="ARBA" id="ARBA00011245"/>
    </source>
</evidence>
<dbReference type="InterPro" id="IPR000866">
    <property type="entry name" value="AhpC/TSA"/>
</dbReference>
<dbReference type="PROSITE" id="PS51352">
    <property type="entry name" value="THIOREDOXIN_2"/>
    <property type="match status" value="1"/>
</dbReference>
<dbReference type="Proteomes" id="UP001172082">
    <property type="component" value="Unassembled WGS sequence"/>
</dbReference>
<dbReference type="InterPro" id="IPR050924">
    <property type="entry name" value="Peroxiredoxin_BCP/PrxQ"/>
</dbReference>
<gene>
    <name evidence="14" type="ORF">QQ008_28540</name>
</gene>